<name>A0ABW4X1K8_9BACT</name>
<dbReference type="Proteomes" id="UP001597369">
    <property type="component" value="Unassembled WGS sequence"/>
</dbReference>
<dbReference type="CDD" id="cd06259">
    <property type="entry name" value="YdcF-like"/>
    <property type="match status" value="1"/>
</dbReference>
<keyword evidence="1" id="KW-0732">Signal</keyword>
<accession>A0ABW4X1K8</accession>
<feature type="domain" description="DUF218" evidence="2">
    <location>
        <begin position="260"/>
        <end position="383"/>
    </location>
</feature>
<dbReference type="InterPro" id="IPR014729">
    <property type="entry name" value="Rossmann-like_a/b/a_fold"/>
</dbReference>
<sequence length="422" mass="47742">MYYLKHSLVTLLIVFSVFADVADTFAQSTNETVTSVAFPEQIILHKTFNFLEVIDKSDVLKQEVKQNAVLRNLAKQYAGRVEKALTSCKDATCYASALKWSEQEVQTIHKELKGLYSGNSNFRNALTKTLRKESYHHKYKGEIDSTTIRKAWKDTALGLNHILDVYFAGKGARYPAIDSISFDTSDQNFVALIHQSLGSEVKAQDQKALFYKLPMHAALKALELNGRDEAARYEPLLNGYNKKPYQALKGTSWDKYPYSMILVLGHGPEDPAIALDAGGAHYCEVAAQMYKEGVAPFIVVSGGNVHPYKTPYNEAEEMKKYLVGKLGIPDEAVFIEPHARHTTTNLRNVSRMIYRYNIPDHKPVLTLTNPDHSKYTLHISDRCMRELTYLPFRGMTKISDETNAFFPEPEAFRVNPFEPLDP</sequence>
<gene>
    <name evidence="3" type="ORF">ACFSKU_18400</name>
</gene>
<protein>
    <submittedName>
        <fullName evidence="3">YdcF family protein</fullName>
    </submittedName>
</protein>
<feature type="chain" id="PRO_5046676214" evidence="1">
    <location>
        <begin position="20"/>
        <end position="422"/>
    </location>
</feature>
<evidence type="ECO:0000313" key="4">
    <source>
        <dbReference type="Proteomes" id="UP001597369"/>
    </source>
</evidence>
<evidence type="ECO:0000256" key="1">
    <source>
        <dbReference type="SAM" id="SignalP"/>
    </source>
</evidence>
<dbReference type="Gene3D" id="3.40.50.620">
    <property type="entry name" value="HUPs"/>
    <property type="match status" value="1"/>
</dbReference>
<dbReference type="PANTHER" id="PTHR30336">
    <property type="entry name" value="INNER MEMBRANE PROTEIN, PROBABLE PERMEASE"/>
    <property type="match status" value="1"/>
</dbReference>
<evidence type="ECO:0000313" key="3">
    <source>
        <dbReference type="EMBL" id="MFD2068868.1"/>
    </source>
</evidence>
<keyword evidence="4" id="KW-1185">Reference proteome</keyword>
<dbReference type="RefSeq" id="WP_229962828.1">
    <property type="nucleotide sequence ID" value="NZ_JAJJWI010000034.1"/>
</dbReference>
<dbReference type="InterPro" id="IPR003848">
    <property type="entry name" value="DUF218"/>
</dbReference>
<reference evidence="4" key="1">
    <citation type="journal article" date="2019" name="Int. J. Syst. Evol. Microbiol.">
        <title>The Global Catalogue of Microorganisms (GCM) 10K type strain sequencing project: providing services to taxonomists for standard genome sequencing and annotation.</title>
        <authorList>
            <consortium name="The Broad Institute Genomics Platform"/>
            <consortium name="The Broad Institute Genome Sequencing Center for Infectious Disease"/>
            <person name="Wu L."/>
            <person name="Ma J."/>
        </authorList>
    </citation>
    <scope>NUCLEOTIDE SEQUENCE [LARGE SCALE GENOMIC DNA]</scope>
    <source>
        <strain evidence="4">JCM 16545</strain>
    </source>
</reference>
<dbReference type="EMBL" id="JBHUHV010000057">
    <property type="protein sequence ID" value="MFD2068868.1"/>
    <property type="molecule type" value="Genomic_DNA"/>
</dbReference>
<evidence type="ECO:0000259" key="2">
    <source>
        <dbReference type="Pfam" id="PF02698"/>
    </source>
</evidence>
<dbReference type="InterPro" id="IPR051599">
    <property type="entry name" value="Cell_Envelope_Assoc"/>
</dbReference>
<feature type="signal peptide" evidence="1">
    <location>
        <begin position="1"/>
        <end position="19"/>
    </location>
</feature>
<comment type="caution">
    <text evidence="3">The sequence shown here is derived from an EMBL/GenBank/DDBJ whole genome shotgun (WGS) entry which is preliminary data.</text>
</comment>
<proteinExistence type="predicted"/>
<dbReference type="PANTHER" id="PTHR30336:SF20">
    <property type="entry name" value="DUF218 DOMAIN-CONTAINING PROTEIN"/>
    <property type="match status" value="1"/>
</dbReference>
<organism evidence="3 4">
    <name type="scientific">Pontibacter silvestris</name>
    <dbReference type="NCBI Taxonomy" id="2305183"/>
    <lineage>
        <taxon>Bacteria</taxon>
        <taxon>Pseudomonadati</taxon>
        <taxon>Bacteroidota</taxon>
        <taxon>Cytophagia</taxon>
        <taxon>Cytophagales</taxon>
        <taxon>Hymenobacteraceae</taxon>
        <taxon>Pontibacter</taxon>
    </lineage>
</organism>
<dbReference type="Pfam" id="PF02698">
    <property type="entry name" value="DUF218"/>
    <property type="match status" value="1"/>
</dbReference>